<evidence type="ECO:0000256" key="1">
    <source>
        <dbReference type="SAM" id="Phobius"/>
    </source>
</evidence>
<sequence>MARTPFCHRKFATFVVLRGMARLPIMFPSLLILGFPKKIALWPLVEIFLVKNFFGLRRELPSCHSYGGGHDRVGFMFYDFVASVMGVFPPFSDFVVSFLNCLNVCPAQLAPNVWVFLHGFEEVCEGVRIEPSLQLFFYLFQAQLHAAQDFVFLKQIAPFPVLSHISRNVRGCGGQFVRITTMAGVRPF</sequence>
<evidence type="ECO:0000259" key="2">
    <source>
        <dbReference type="Pfam" id="PF04195"/>
    </source>
</evidence>
<keyword evidence="1" id="KW-0812">Transmembrane</keyword>
<keyword evidence="4" id="KW-1185">Reference proteome</keyword>
<feature type="domain" description="Transposase (putative) gypsy type" evidence="2">
    <location>
        <begin position="84"/>
        <end position="143"/>
    </location>
</feature>
<feature type="transmembrane region" description="Helical" evidence="1">
    <location>
        <begin position="12"/>
        <end position="33"/>
    </location>
</feature>
<comment type="caution">
    <text evidence="3">The sequence shown here is derived from an EMBL/GenBank/DDBJ whole genome shotgun (WGS) entry which is preliminary data.</text>
</comment>
<dbReference type="InterPro" id="IPR007321">
    <property type="entry name" value="Transposase_28"/>
</dbReference>
<dbReference type="Pfam" id="PF04195">
    <property type="entry name" value="Transposase_28"/>
    <property type="match status" value="1"/>
</dbReference>
<dbReference type="Proteomes" id="UP000634136">
    <property type="component" value="Unassembled WGS sequence"/>
</dbReference>
<protein>
    <recommendedName>
        <fullName evidence="2">Transposase (putative) gypsy type domain-containing protein</fullName>
    </recommendedName>
</protein>
<dbReference type="AlphaFoldDB" id="A0A834SQP4"/>
<keyword evidence="1" id="KW-0472">Membrane</keyword>
<dbReference type="EMBL" id="JAAIUW010000012">
    <property type="protein sequence ID" value="KAF7807270.1"/>
    <property type="molecule type" value="Genomic_DNA"/>
</dbReference>
<dbReference type="OrthoDB" id="1436751at2759"/>
<organism evidence="3 4">
    <name type="scientific">Senna tora</name>
    <dbReference type="NCBI Taxonomy" id="362788"/>
    <lineage>
        <taxon>Eukaryota</taxon>
        <taxon>Viridiplantae</taxon>
        <taxon>Streptophyta</taxon>
        <taxon>Embryophyta</taxon>
        <taxon>Tracheophyta</taxon>
        <taxon>Spermatophyta</taxon>
        <taxon>Magnoliopsida</taxon>
        <taxon>eudicotyledons</taxon>
        <taxon>Gunneridae</taxon>
        <taxon>Pentapetalae</taxon>
        <taxon>rosids</taxon>
        <taxon>fabids</taxon>
        <taxon>Fabales</taxon>
        <taxon>Fabaceae</taxon>
        <taxon>Caesalpinioideae</taxon>
        <taxon>Cassia clade</taxon>
        <taxon>Senna</taxon>
    </lineage>
</organism>
<reference evidence="3" key="1">
    <citation type="submission" date="2020-09" db="EMBL/GenBank/DDBJ databases">
        <title>Genome-Enabled Discovery of Anthraquinone Biosynthesis in Senna tora.</title>
        <authorList>
            <person name="Kang S.-H."/>
            <person name="Pandey R.P."/>
            <person name="Lee C.-M."/>
            <person name="Sim J.-S."/>
            <person name="Jeong J.-T."/>
            <person name="Choi B.-S."/>
            <person name="Jung M."/>
            <person name="Ginzburg D."/>
            <person name="Zhao K."/>
            <person name="Won S.Y."/>
            <person name="Oh T.-J."/>
            <person name="Yu Y."/>
            <person name="Kim N.-H."/>
            <person name="Lee O.R."/>
            <person name="Lee T.-H."/>
            <person name="Bashyal P."/>
            <person name="Kim T.-S."/>
            <person name="Lee W.-H."/>
            <person name="Kawkins C."/>
            <person name="Kim C.-K."/>
            <person name="Kim J.S."/>
            <person name="Ahn B.O."/>
            <person name="Rhee S.Y."/>
            <person name="Sohng J.K."/>
        </authorList>
    </citation>
    <scope>NUCLEOTIDE SEQUENCE</scope>
    <source>
        <tissue evidence="3">Leaf</tissue>
    </source>
</reference>
<proteinExistence type="predicted"/>
<name>A0A834SQP4_9FABA</name>
<evidence type="ECO:0000313" key="4">
    <source>
        <dbReference type="Proteomes" id="UP000634136"/>
    </source>
</evidence>
<gene>
    <name evidence="3" type="ORF">G2W53_039431</name>
</gene>
<evidence type="ECO:0000313" key="3">
    <source>
        <dbReference type="EMBL" id="KAF7807270.1"/>
    </source>
</evidence>
<accession>A0A834SQP4</accession>
<keyword evidence="1" id="KW-1133">Transmembrane helix</keyword>